<evidence type="ECO:0000256" key="1">
    <source>
        <dbReference type="SAM" id="Phobius"/>
    </source>
</evidence>
<feature type="transmembrane region" description="Helical" evidence="1">
    <location>
        <begin position="40"/>
        <end position="58"/>
    </location>
</feature>
<dbReference type="InterPro" id="IPR003961">
    <property type="entry name" value="FN3_dom"/>
</dbReference>
<dbReference type="PANTHER" id="PTHR47135">
    <property type="entry name" value="FIBRONECTIN TYPE III DOMAIN-CONTAINING PROTEIN 7"/>
    <property type="match status" value="1"/>
</dbReference>
<keyword evidence="4" id="KW-1185">Reference proteome</keyword>
<organism evidence="3 4">
    <name type="scientific">Alicyclobacillus hesperidum</name>
    <dbReference type="NCBI Taxonomy" id="89784"/>
    <lineage>
        <taxon>Bacteria</taxon>
        <taxon>Bacillati</taxon>
        <taxon>Bacillota</taxon>
        <taxon>Bacilli</taxon>
        <taxon>Bacillales</taxon>
        <taxon>Alicyclobacillaceae</taxon>
        <taxon>Alicyclobacillus</taxon>
    </lineage>
</organism>
<dbReference type="InterPro" id="IPR013783">
    <property type="entry name" value="Ig-like_fold"/>
</dbReference>
<dbReference type="EMBL" id="FNOJ01000016">
    <property type="protein sequence ID" value="SDW82319.1"/>
    <property type="molecule type" value="Genomic_DNA"/>
</dbReference>
<reference evidence="4" key="1">
    <citation type="submission" date="2016-10" db="EMBL/GenBank/DDBJ databases">
        <authorList>
            <person name="Varghese N."/>
        </authorList>
    </citation>
    <scope>NUCLEOTIDE SEQUENCE [LARGE SCALE GENOMIC DNA]</scope>
    <source>
        <strain evidence="4">DSM 12489</strain>
    </source>
</reference>
<evidence type="ECO:0000313" key="3">
    <source>
        <dbReference type="EMBL" id="SDW82319.1"/>
    </source>
</evidence>
<proteinExistence type="predicted"/>
<dbReference type="AlphaFoldDB" id="A0A1H2WQR3"/>
<name>A0A1H2WQR3_9BACL</name>
<dbReference type="Proteomes" id="UP000182589">
    <property type="component" value="Unassembled WGS sequence"/>
</dbReference>
<keyword evidence="1" id="KW-0472">Membrane</keyword>
<dbReference type="SMART" id="SM00060">
    <property type="entry name" value="FN3"/>
    <property type="match status" value="3"/>
</dbReference>
<dbReference type="SUPFAM" id="SSF49265">
    <property type="entry name" value="Fibronectin type III"/>
    <property type="match status" value="1"/>
</dbReference>
<dbReference type="STRING" id="89784.SAMN04489725_11619"/>
<dbReference type="PANTHER" id="PTHR47135:SF1">
    <property type="entry name" value="FIBRONECTIN TYPE III DOMAIN-CONTAINING PROTEIN 7"/>
    <property type="match status" value="1"/>
</dbReference>
<feature type="domain" description="Fibronectin type-III" evidence="2">
    <location>
        <begin position="337"/>
        <end position="424"/>
    </location>
</feature>
<protein>
    <recommendedName>
        <fullName evidence="2">Fibronectin type-III domain-containing protein</fullName>
    </recommendedName>
</protein>
<accession>A0A1H2WQR3</accession>
<sequence length="526" mass="56585">MDGSNRVIILKKSVRLKVERSIAHIWGECSMIKSLKNIPLFVLFIMVFMFSPVTSYASSIPTLSASISRQTNPYINLTSVSKTYCSLVTYSGWDSYVGDTLYYEDFGYNGEDWGKYSYVISSGSSSFTPWYNQQTGWGGFVANNEPFTIENSSGTVIATGVFLMSGNLIPPSISYSNMSNNSLSIAWNTVPNATSYSIVLNGTTIATNVTALSYTVNGLKVGNNTITIIATNTSTGATSQSSINVSSPPAPPMNLSASTGTVSGEVQLSWNSSPGATSYNIYRNGVEVASGVKGTSYTDVGLNNGNTYTYYVTAFAASESSPSNIIKAIPSAPVLSAPTNVNITGSGSGTGTITWTPPQNAPSGVSYTIYQNGVPVATVTGTSYTIANYNPNATYTVSASAPGYTSSQVVSQYSSFSFGATPKDFVSTIFIIIESLAGFILLGICIFFIPRLIDLLRESNFLHTIFFDRILSSKRTNEFERNLGYERNLVSDVEYKPTETVDGEEISSIETSIYSHPISNITPYQE</sequence>
<feature type="transmembrane region" description="Helical" evidence="1">
    <location>
        <begin position="425"/>
        <end position="449"/>
    </location>
</feature>
<feature type="domain" description="Fibronectin type-III" evidence="2">
    <location>
        <begin position="251"/>
        <end position="334"/>
    </location>
</feature>
<evidence type="ECO:0000313" key="4">
    <source>
        <dbReference type="Proteomes" id="UP000182589"/>
    </source>
</evidence>
<dbReference type="Gene3D" id="2.60.40.10">
    <property type="entry name" value="Immunoglobulins"/>
    <property type="match status" value="2"/>
</dbReference>
<keyword evidence="1" id="KW-0812">Transmembrane</keyword>
<gene>
    <name evidence="3" type="ORF">SAMN04489725_11619</name>
</gene>
<dbReference type="InterPro" id="IPR036116">
    <property type="entry name" value="FN3_sf"/>
</dbReference>
<evidence type="ECO:0000259" key="2">
    <source>
        <dbReference type="PROSITE" id="PS50853"/>
    </source>
</evidence>
<keyword evidence="1" id="KW-1133">Transmembrane helix</keyword>
<dbReference type="CDD" id="cd00063">
    <property type="entry name" value="FN3"/>
    <property type="match status" value="2"/>
</dbReference>
<dbReference type="PROSITE" id="PS50853">
    <property type="entry name" value="FN3"/>
    <property type="match status" value="2"/>
</dbReference>